<dbReference type="GO" id="GO:0000175">
    <property type="term" value="F:3'-5'-RNA exonuclease activity"/>
    <property type="evidence" value="ECO:0007669"/>
    <property type="project" value="TreeGrafter"/>
</dbReference>
<feature type="domain" description="Endonuclease/exonuclease/phosphatase" evidence="2">
    <location>
        <begin position="156"/>
        <end position="305"/>
    </location>
</feature>
<dbReference type="InterPro" id="IPR005135">
    <property type="entry name" value="Endo/exonuclease/phosphatase"/>
</dbReference>
<evidence type="ECO:0000259" key="2">
    <source>
        <dbReference type="Pfam" id="PF03372"/>
    </source>
</evidence>
<dbReference type="KEGG" id="ffu:CLAFUR5_12404"/>
<dbReference type="InterPro" id="IPR050410">
    <property type="entry name" value="CCR4/nocturin_mRNA_transcr"/>
</dbReference>
<dbReference type="SUPFAM" id="SSF56219">
    <property type="entry name" value="DNase I-like"/>
    <property type="match status" value="1"/>
</dbReference>
<accession>A0A9Q8PIB8</accession>
<dbReference type="AlphaFoldDB" id="A0A9Q8PIB8"/>
<feature type="compositionally biased region" description="Low complexity" evidence="1">
    <location>
        <begin position="1"/>
        <end position="19"/>
    </location>
</feature>
<dbReference type="OrthoDB" id="276515at2759"/>
<dbReference type="GeneID" id="71992282"/>
<evidence type="ECO:0000313" key="3">
    <source>
        <dbReference type="EMBL" id="UJO22954.1"/>
    </source>
</evidence>
<proteinExistence type="predicted"/>
<dbReference type="InterPro" id="IPR036691">
    <property type="entry name" value="Endo/exonu/phosph_ase_sf"/>
</dbReference>
<dbReference type="Proteomes" id="UP000756132">
    <property type="component" value="Chromosome 10"/>
</dbReference>
<protein>
    <recommendedName>
        <fullName evidence="2">Endonuclease/exonuclease/phosphatase domain-containing protein</fullName>
    </recommendedName>
</protein>
<dbReference type="RefSeq" id="XP_047767320.1">
    <property type="nucleotide sequence ID" value="XM_047911552.1"/>
</dbReference>
<dbReference type="PANTHER" id="PTHR12121:SF36">
    <property type="entry name" value="ENDONUCLEASE_EXONUCLEASE_PHOSPHATASE DOMAIN-CONTAINING PROTEIN"/>
    <property type="match status" value="1"/>
</dbReference>
<name>A0A9Q8PIB8_PASFU</name>
<feature type="region of interest" description="Disordered" evidence="1">
    <location>
        <begin position="1"/>
        <end position="20"/>
    </location>
</feature>
<organism evidence="3 4">
    <name type="scientific">Passalora fulva</name>
    <name type="common">Tomato leaf mold</name>
    <name type="synonym">Cladosporium fulvum</name>
    <dbReference type="NCBI Taxonomy" id="5499"/>
    <lineage>
        <taxon>Eukaryota</taxon>
        <taxon>Fungi</taxon>
        <taxon>Dikarya</taxon>
        <taxon>Ascomycota</taxon>
        <taxon>Pezizomycotina</taxon>
        <taxon>Dothideomycetes</taxon>
        <taxon>Dothideomycetidae</taxon>
        <taxon>Mycosphaerellales</taxon>
        <taxon>Mycosphaerellaceae</taxon>
        <taxon>Fulvia</taxon>
    </lineage>
</organism>
<evidence type="ECO:0000313" key="4">
    <source>
        <dbReference type="Proteomes" id="UP000756132"/>
    </source>
</evidence>
<dbReference type="Pfam" id="PF03372">
    <property type="entry name" value="Exo_endo_phos"/>
    <property type="match status" value="1"/>
</dbReference>
<dbReference type="EMBL" id="CP090172">
    <property type="protein sequence ID" value="UJO22954.1"/>
    <property type="molecule type" value="Genomic_DNA"/>
</dbReference>
<dbReference type="Gene3D" id="3.60.10.10">
    <property type="entry name" value="Endonuclease/exonuclease/phosphatase"/>
    <property type="match status" value="1"/>
</dbReference>
<keyword evidence="4" id="KW-1185">Reference proteome</keyword>
<gene>
    <name evidence="3" type="ORF">CLAFUR5_12404</name>
</gene>
<evidence type="ECO:0000256" key="1">
    <source>
        <dbReference type="SAM" id="MobiDB-lite"/>
    </source>
</evidence>
<reference evidence="3" key="2">
    <citation type="journal article" date="2022" name="Microb. Genom.">
        <title>A chromosome-scale genome assembly of the tomato pathogen Cladosporium fulvum reveals a compartmentalized genome architecture and the presence of a dispensable chromosome.</title>
        <authorList>
            <person name="Zaccaron A.Z."/>
            <person name="Chen L.H."/>
            <person name="Samaras A."/>
            <person name="Stergiopoulos I."/>
        </authorList>
    </citation>
    <scope>NUCLEOTIDE SEQUENCE</scope>
    <source>
        <strain evidence="3">Race5_Kim</strain>
    </source>
</reference>
<dbReference type="PANTHER" id="PTHR12121">
    <property type="entry name" value="CARBON CATABOLITE REPRESSOR PROTEIN 4"/>
    <property type="match status" value="1"/>
</dbReference>
<reference evidence="3" key="1">
    <citation type="submission" date="2021-12" db="EMBL/GenBank/DDBJ databases">
        <authorList>
            <person name="Zaccaron A."/>
            <person name="Stergiopoulos I."/>
        </authorList>
    </citation>
    <scope>NUCLEOTIDE SEQUENCE</scope>
    <source>
        <strain evidence="3">Race5_Kim</strain>
    </source>
</reference>
<feature type="region of interest" description="Disordered" evidence="1">
    <location>
        <begin position="95"/>
        <end position="117"/>
    </location>
</feature>
<sequence>MASSNDTSSTTTLPTNDTDGMQIPVGLSSLLIRVVTYNIRYAATGSSLQDGEQVWDGIRGPRVTSQLRFTTLNTPAAFINLQEVLKPQLDSILAGLNNSTTSPPPPPPQLRQNGPTSAPILYRPSIWELSNWTTIWLSETPEVPSKGWDAGSTRILTIGEFVHRESGRGVVAMNTHFDNAGSVSGDNSARIVTEEILARQSGGSRGGNGATKPVILTGDFNSEPKQEAYQYLTKENSPVEDLREQVPEAERYGNRIETFTRFDRGDEAHTLIDHILVDKKSAWEVRTYGVLANVFDGGGGYYSDHQAVVSDLRLDLEA</sequence>